<feature type="non-terminal residue" evidence="1">
    <location>
        <position position="1"/>
    </location>
</feature>
<dbReference type="AlphaFoldDB" id="A0A0F9L4S0"/>
<gene>
    <name evidence="1" type="ORF">LCGC14_1245170</name>
</gene>
<sequence length="45" mass="5398">FIVLRNTEPSKFVVVTVTLDEHRNYGNPIVLIRPRLRERQSEYEL</sequence>
<evidence type="ECO:0000313" key="1">
    <source>
        <dbReference type="EMBL" id="KKM89794.1"/>
    </source>
</evidence>
<proteinExistence type="predicted"/>
<reference evidence="1" key="1">
    <citation type="journal article" date="2015" name="Nature">
        <title>Complex archaea that bridge the gap between prokaryotes and eukaryotes.</title>
        <authorList>
            <person name="Spang A."/>
            <person name="Saw J.H."/>
            <person name="Jorgensen S.L."/>
            <person name="Zaremba-Niedzwiedzka K."/>
            <person name="Martijn J."/>
            <person name="Lind A.E."/>
            <person name="van Eijk R."/>
            <person name="Schleper C."/>
            <person name="Guy L."/>
            <person name="Ettema T.J."/>
        </authorList>
    </citation>
    <scope>NUCLEOTIDE SEQUENCE</scope>
</reference>
<name>A0A0F9L4S0_9ZZZZ</name>
<comment type="caution">
    <text evidence="1">The sequence shown here is derived from an EMBL/GenBank/DDBJ whole genome shotgun (WGS) entry which is preliminary data.</text>
</comment>
<organism evidence="1">
    <name type="scientific">marine sediment metagenome</name>
    <dbReference type="NCBI Taxonomy" id="412755"/>
    <lineage>
        <taxon>unclassified sequences</taxon>
        <taxon>metagenomes</taxon>
        <taxon>ecological metagenomes</taxon>
    </lineage>
</organism>
<protein>
    <submittedName>
        <fullName evidence="1">Uncharacterized protein</fullName>
    </submittedName>
</protein>
<accession>A0A0F9L4S0</accession>
<dbReference type="EMBL" id="LAZR01006765">
    <property type="protein sequence ID" value="KKM89794.1"/>
    <property type="molecule type" value="Genomic_DNA"/>
</dbReference>